<dbReference type="OrthoDB" id="194386at2759"/>
<gene>
    <name evidence="1" type="ORF">PSTG_04624</name>
</gene>
<dbReference type="PANTHER" id="PTHR14614:SF162">
    <property type="entry name" value="EXPRESSED PROTEIN"/>
    <property type="match status" value="1"/>
</dbReference>
<dbReference type="GO" id="GO:0005737">
    <property type="term" value="C:cytoplasm"/>
    <property type="evidence" value="ECO:0007669"/>
    <property type="project" value="TreeGrafter"/>
</dbReference>
<evidence type="ECO:0000313" key="1">
    <source>
        <dbReference type="EMBL" id="KNF02124.1"/>
    </source>
</evidence>
<dbReference type="AlphaFoldDB" id="A0A0L0VS75"/>
<reference evidence="2" key="1">
    <citation type="submission" date="2014-03" db="EMBL/GenBank/DDBJ databases">
        <title>The Genome Sequence of Puccinia striiformis f. sp. tritici PST-78.</title>
        <authorList>
            <consortium name="The Broad Institute Genome Sequencing Platform"/>
            <person name="Cuomo C."/>
            <person name="Hulbert S."/>
            <person name="Chen X."/>
            <person name="Walker B."/>
            <person name="Young S.K."/>
            <person name="Zeng Q."/>
            <person name="Gargeya S."/>
            <person name="Fitzgerald M."/>
            <person name="Haas B."/>
            <person name="Abouelleil A."/>
            <person name="Alvarado L."/>
            <person name="Arachchi H.M."/>
            <person name="Berlin A.M."/>
            <person name="Chapman S.B."/>
            <person name="Goldberg J."/>
            <person name="Griggs A."/>
            <person name="Gujja S."/>
            <person name="Hansen M."/>
            <person name="Howarth C."/>
            <person name="Imamovic A."/>
            <person name="Larimer J."/>
            <person name="McCowan C."/>
            <person name="Montmayeur A."/>
            <person name="Murphy C."/>
            <person name="Neiman D."/>
            <person name="Pearson M."/>
            <person name="Priest M."/>
            <person name="Roberts A."/>
            <person name="Saif S."/>
            <person name="Shea T."/>
            <person name="Sisk P."/>
            <person name="Sykes S."/>
            <person name="Wortman J."/>
            <person name="Nusbaum C."/>
            <person name="Birren B."/>
        </authorList>
    </citation>
    <scope>NUCLEOTIDE SEQUENCE [LARGE SCALE GENOMIC DNA]</scope>
    <source>
        <strain evidence="2">race PST-78</strain>
    </source>
</reference>
<protein>
    <submittedName>
        <fullName evidence="1">Uncharacterized protein</fullName>
    </submittedName>
</protein>
<organism evidence="1 2">
    <name type="scientific">Puccinia striiformis f. sp. tritici PST-78</name>
    <dbReference type="NCBI Taxonomy" id="1165861"/>
    <lineage>
        <taxon>Eukaryota</taxon>
        <taxon>Fungi</taxon>
        <taxon>Dikarya</taxon>
        <taxon>Basidiomycota</taxon>
        <taxon>Pucciniomycotina</taxon>
        <taxon>Pucciniomycetes</taxon>
        <taxon>Pucciniales</taxon>
        <taxon>Pucciniaceae</taxon>
        <taxon>Puccinia</taxon>
    </lineage>
</organism>
<dbReference type="PANTHER" id="PTHR14614">
    <property type="entry name" value="HEPATOCELLULAR CARCINOMA-ASSOCIATED ANTIGEN"/>
    <property type="match status" value="1"/>
</dbReference>
<sequence length="336" mass="37488">MSYPSDICRPIPSSETKHLALLKYPLWPPIEGCSISDGIQRVAHLNQNDDCRTSTGSTLWLSSQLIITPTHDQNPIHSFGLPFGHTVKKYGSCQKSLVESSRSGGGNRCSINSTKLRLRAAQSELKYLSRLSGPGARAGLLSITLSALSYTVLATDIEPSLTQILLPNVRNWMEDNPSAGKICTCQLDWNLEPDPQSICTAFSSDANLELTSDLNLPTESNEQVRISVRQDGLPTTSIDLIVSADTVYTVELIRPLLTTLTKLTTMSLKQPLIYIALERRDPNLVDNFFRIAVEMGFRATQVEHNRLRKWVDSMGWIDGDWEAVEVWKLCMKQRRA</sequence>
<accession>A0A0L0VS75</accession>
<dbReference type="GO" id="GO:0005634">
    <property type="term" value="C:nucleus"/>
    <property type="evidence" value="ECO:0007669"/>
    <property type="project" value="TreeGrafter"/>
</dbReference>
<evidence type="ECO:0000313" key="2">
    <source>
        <dbReference type="Proteomes" id="UP000054564"/>
    </source>
</evidence>
<dbReference type="Gene3D" id="3.40.50.150">
    <property type="entry name" value="Vaccinia Virus protein VP39"/>
    <property type="match status" value="1"/>
</dbReference>
<dbReference type="STRING" id="1165861.A0A0L0VS75"/>
<proteinExistence type="predicted"/>
<dbReference type="InterPro" id="IPR019410">
    <property type="entry name" value="Methyltransf_16"/>
</dbReference>
<comment type="caution">
    <text evidence="1">The sequence shown here is derived from an EMBL/GenBank/DDBJ whole genome shotgun (WGS) entry which is preliminary data.</text>
</comment>
<dbReference type="Proteomes" id="UP000054564">
    <property type="component" value="Unassembled WGS sequence"/>
</dbReference>
<dbReference type="GO" id="GO:0008757">
    <property type="term" value="F:S-adenosylmethionine-dependent methyltransferase activity"/>
    <property type="evidence" value="ECO:0007669"/>
    <property type="project" value="UniProtKB-ARBA"/>
</dbReference>
<dbReference type="Pfam" id="PF10294">
    <property type="entry name" value="Methyltransf_16"/>
    <property type="match status" value="1"/>
</dbReference>
<dbReference type="EMBL" id="AJIL01000025">
    <property type="protein sequence ID" value="KNF02124.1"/>
    <property type="molecule type" value="Genomic_DNA"/>
</dbReference>
<dbReference type="InterPro" id="IPR029063">
    <property type="entry name" value="SAM-dependent_MTases_sf"/>
</dbReference>
<name>A0A0L0VS75_9BASI</name>
<keyword evidence="2" id="KW-1185">Reference proteome</keyword>